<name>A0A2N1JCR0_9BASI</name>
<proteinExistence type="predicted"/>
<keyword evidence="3" id="KW-1185">Reference proteome</keyword>
<dbReference type="AlphaFoldDB" id="A0A2N1JCR0"/>
<protein>
    <submittedName>
        <fullName evidence="2">Uncharacterized protein</fullName>
    </submittedName>
</protein>
<dbReference type="STRING" id="2020962.A0A2N1JCR0"/>
<evidence type="ECO:0000256" key="1">
    <source>
        <dbReference type="SAM" id="MobiDB-lite"/>
    </source>
</evidence>
<organism evidence="2 3">
    <name type="scientific">Malassezia vespertilionis</name>
    <dbReference type="NCBI Taxonomy" id="2020962"/>
    <lineage>
        <taxon>Eukaryota</taxon>
        <taxon>Fungi</taxon>
        <taxon>Dikarya</taxon>
        <taxon>Basidiomycota</taxon>
        <taxon>Ustilaginomycotina</taxon>
        <taxon>Malasseziomycetes</taxon>
        <taxon>Malasseziales</taxon>
        <taxon>Malasseziaceae</taxon>
        <taxon>Malassezia</taxon>
    </lineage>
</organism>
<evidence type="ECO:0000313" key="3">
    <source>
        <dbReference type="Proteomes" id="UP000232875"/>
    </source>
</evidence>
<reference evidence="2 3" key="1">
    <citation type="submission" date="2017-10" db="EMBL/GenBank/DDBJ databases">
        <title>A novel species of cold-tolerant Malassezia isolated from bats.</title>
        <authorList>
            <person name="Lorch J.M."/>
            <person name="Palmer J.M."/>
            <person name="Vanderwolf K.J."/>
            <person name="Schmidt K.Z."/>
            <person name="Verant M.L."/>
            <person name="Weller T.J."/>
            <person name="Blehert D.S."/>
        </authorList>
    </citation>
    <scope>NUCLEOTIDE SEQUENCE [LARGE SCALE GENOMIC DNA]</scope>
    <source>
        <strain evidence="2 3">NWHC:44797-103</strain>
    </source>
</reference>
<gene>
    <name evidence="2" type="ORF">MVES_001627</name>
</gene>
<feature type="compositionally biased region" description="Polar residues" evidence="1">
    <location>
        <begin position="1"/>
        <end position="13"/>
    </location>
</feature>
<dbReference type="EMBL" id="KZ454989">
    <property type="protein sequence ID" value="PKI84324.1"/>
    <property type="molecule type" value="Genomic_DNA"/>
</dbReference>
<dbReference type="OrthoDB" id="437at2759"/>
<dbReference type="Proteomes" id="UP000232875">
    <property type="component" value="Unassembled WGS sequence"/>
</dbReference>
<sequence length="117" mass="13296">MSLLRQSVIRSTQSASRVSARSYSSAPNAGPSMIERLQQAGSSFAKTAERSLGSYSEPIMYNLRVAGSFLKQVYISEKLAPPMHLKNWTDAYRQIWQDVSSHKWWTQTLPSGQWRSR</sequence>
<evidence type="ECO:0000313" key="2">
    <source>
        <dbReference type="EMBL" id="PKI84324.1"/>
    </source>
</evidence>
<accession>A0A2N1JCR0</accession>
<feature type="region of interest" description="Disordered" evidence="1">
    <location>
        <begin position="1"/>
        <end position="32"/>
    </location>
</feature>
<feature type="compositionally biased region" description="Low complexity" evidence="1">
    <location>
        <begin position="14"/>
        <end position="26"/>
    </location>
</feature>